<gene>
    <name evidence="1" type="ORF">SAMN05421767_10632</name>
</gene>
<organism evidence="1 2">
    <name type="scientific">Granulicatella balaenopterae</name>
    <dbReference type="NCBI Taxonomy" id="137733"/>
    <lineage>
        <taxon>Bacteria</taxon>
        <taxon>Bacillati</taxon>
        <taxon>Bacillota</taxon>
        <taxon>Bacilli</taxon>
        <taxon>Lactobacillales</taxon>
        <taxon>Carnobacteriaceae</taxon>
        <taxon>Granulicatella</taxon>
    </lineage>
</organism>
<accession>A0A1H9IMS2</accession>
<dbReference type="RefSeq" id="WP_089746084.1">
    <property type="nucleotide sequence ID" value="NZ_FOGF01000006.1"/>
</dbReference>
<name>A0A1H9IMS2_9LACT</name>
<keyword evidence="2" id="KW-1185">Reference proteome</keyword>
<evidence type="ECO:0000313" key="2">
    <source>
        <dbReference type="Proteomes" id="UP000198556"/>
    </source>
</evidence>
<reference evidence="1 2" key="1">
    <citation type="submission" date="2016-10" db="EMBL/GenBank/DDBJ databases">
        <authorList>
            <person name="de Groot N.N."/>
        </authorList>
    </citation>
    <scope>NUCLEOTIDE SEQUENCE [LARGE SCALE GENOMIC DNA]</scope>
    <source>
        <strain evidence="1 2">DSM 15827</strain>
    </source>
</reference>
<dbReference type="InterPro" id="IPR021145">
    <property type="entry name" value="Portal_protein_SPP1_Gp6-like"/>
</dbReference>
<sequence>MAIWFDKLVERLLIKDMSQLQIMELELKEHVNSGKIQAMKTAEHYYLNETEIQNKKAPVDADWKTNTKLSMGLFKKFVDQKTGYLFSKAPTITVDGNETAQDFIDDVFDEDTLQVFKDLGRESIIKGVAYAMPYYNEEGRLRLFQVPSEQIIPFWKDERHNELDAFMRMYIQPYYAAGAKRSKIIVEYWDEDGIQEFEFKDNKLIKTNNAPLAHFYYTVEGDNTQQPYVWDKVPLIPFRANKEETSLLVQTKALIDNLELQASTNADILADIPKFIYILRNYDGQDLNEFMRNINLYRSIKVRADGGVDKLQGTTDTTGAEAEIARTRKALYDAARAIDTQDENLGNASGMALKWRYTDLDMDCNDLENEFQKAIQQLLWFVGSYAATIGVDVNLVTFKYQFNRNIISNESEAIENCGKSAGILDDKTVREQHPWYNDDVETRLKEQEKELTADDYAFDHNHEEDELNE</sequence>
<dbReference type="Pfam" id="PF05133">
    <property type="entry name" value="SPP1_portal"/>
    <property type="match status" value="1"/>
</dbReference>
<dbReference type="EMBL" id="FOGF01000006">
    <property type="protein sequence ID" value="SEQ75819.1"/>
    <property type="molecule type" value="Genomic_DNA"/>
</dbReference>
<dbReference type="OrthoDB" id="1697867at2"/>
<protein>
    <submittedName>
        <fullName evidence="1">Phage portal protein, SPP1 family</fullName>
    </submittedName>
</protein>
<dbReference type="STRING" id="137733.SAMN05421767_10632"/>
<evidence type="ECO:0000313" key="1">
    <source>
        <dbReference type="EMBL" id="SEQ75819.1"/>
    </source>
</evidence>
<dbReference type="AlphaFoldDB" id="A0A1H9IMS2"/>
<dbReference type="Proteomes" id="UP000198556">
    <property type="component" value="Unassembled WGS sequence"/>
</dbReference>
<proteinExistence type="predicted"/>